<protein>
    <submittedName>
        <fullName evidence="2">Uncharacterized protein</fullName>
    </submittedName>
</protein>
<dbReference type="GeneID" id="64467820"/>
<name>A0A3M3Q5H6_PSECA</name>
<evidence type="ECO:0000313" key="4">
    <source>
        <dbReference type="Proteomes" id="UP000270524"/>
    </source>
</evidence>
<accession>A0A3M3Q5H6</accession>
<evidence type="ECO:0000313" key="3">
    <source>
        <dbReference type="Proteomes" id="UP000269335"/>
    </source>
</evidence>
<evidence type="ECO:0000313" key="1">
    <source>
        <dbReference type="EMBL" id="RMN79023.1"/>
    </source>
</evidence>
<proteinExistence type="predicted"/>
<dbReference type="Proteomes" id="UP000270524">
    <property type="component" value="Unassembled WGS sequence"/>
</dbReference>
<dbReference type="EMBL" id="RBPH01000186">
    <property type="protein sequence ID" value="RMN79023.1"/>
    <property type="molecule type" value="Genomic_DNA"/>
</dbReference>
<organism evidence="2 4">
    <name type="scientific">Pseudomonas cannabina</name>
    <dbReference type="NCBI Taxonomy" id="86840"/>
    <lineage>
        <taxon>Bacteria</taxon>
        <taxon>Pseudomonadati</taxon>
        <taxon>Pseudomonadota</taxon>
        <taxon>Gammaproteobacteria</taxon>
        <taxon>Pseudomonadales</taxon>
        <taxon>Pseudomonadaceae</taxon>
        <taxon>Pseudomonas</taxon>
    </lineage>
</organism>
<gene>
    <name evidence="2" type="ORF">ALQ51_04178</name>
    <name evidence="1" type="ORF">ALQ53_00288</name>
</gene>
<dbReference type="AlphaFoldDB" id="A0A3M3Q5H6"/>
<dbReference type="EMBL" id="RBPJ01000310">
    <property type="protein sequence ID" value="RMN88246.1"/>
    <property type="molecule type" value="Genomic_DNA"/>
</dbReference>
<sequence>MKQKLNAGVVNAGCLLFFPEQGQTASHSDVMDSMLYVQLAASKKYPKFASFDKWNETWLAAAMSFGWMLKASEHVSEPLEADAAETIWSSVRRALAASVKSAALDHAEQSLRKACTQPSGSRAVRLLAGQVLEQEADHAGGAQTVVAVQTGFIDEQRNLTLVQLHFVTRQPLSDGFLFDVLEPANTVGNISLTFYSLHLMDLVYLQSRDKISSALATRRAGLIETLAEVPDV</sequence>
<dbReference type="RefSeq" id="WP_042913525.1">
    <property type="nucleotide sequence ID" value="NZ_CP178532.1"/>
</dbReference>
<dbReference type="Proteomes" id="UP000269335">
    <property type="component" value="Unassembled WGS sequence"/>
</dbReference>
<evidence type="ECO:0000313" key="2">
    <source>
        <dbReference type="EMBL" id="RMN88246.1"/>
    </source>
</evidence>
<reference evidence="3 4" key="1">
    <citation type="submission" date="2018-08" db="EMBL/GenBank/DDBJ databases">
        <title>Recombination of ecologically and evolutionarily significant loci maintains genetic cohesion in the Pseudomonas syringae species complex.</title>
        <authorList>
            <person name="Dillon M."/>
            <person name="Thakur S."/>
            <person name="Almeida R.N.D."/>
            <person name="Weir B.S."/>
            <person name="Guttman D.S."/>
        </authorList>
    </citation>
    <scope>NUCLEOTIDE SEQUENCE [LARGE SCALE GENOMIC DNA]</scope>
    <source>
        <strain evidence="1 3">ICMP 15201</strain>
        <strain evidence="2 4">ICMP 15203</strain>
    </source>
</reference>
<comment type="caution">
    <text evidence="2">The sequence shown here is derived from an EMBL/GenBank/DDBJ whole genome shotgun (WGS) entry which is preliminary data.</text>
</comment>